<dbReference type="Gene3D" id="1.20.1280.50">
    <property type="match status" value="1"/>
</dbReference>
<dbReference type="InParanoid" id="A0A0H2SFJ9"/>
<dbReference type="InterPro" id="IPR001810">
    <property type="entry name" value="F-box_dom"/>
</dbReference>
<dbReference type="Proteomes" id="UP000053477">
    <property type="component" value="Unassembled WGS sequence"/>
</dbReference>
<dbReference type="OrthoDB" id="3224747at2759"/>
<dbReference type="Pfam" id="PF12937">
    <property type="entry name" value="F-box-like"/>
    <property type="match status" value="1"/>
</dbReference>
<evidence type="ECO:0000313" key="2">
    <source>
        <dbReference type="EMBL" id="KLO15856.1"/>
    </source>
</evidence>
<protein>
    <recommendedName>
        <fullName evidence="1">F-box domain-containing protein</fullName>
    </recommendedName>
</protein>
<sequence>MSSIPNSISLPSELLELIFDHALKILPVQDRSFQALAYSHVCRSYRQVALNSSRLWTSLSMRGTQGQVVKKLEFLEVCVERSKSSPLDVVLGIYKGDGRESNEEGEEEDQSDGASALGLHDIWVDNAFKWILLRSAQWRSCLLHFYGIRQYDRAEKYRPYSNFVKLFENIDAPLLEELRLETDFGMGNTSDLVLSRNNFPWKVPKLYQLTNDNTIPLIPFDFRSQLRSMDVNFHHEDGCISGHISADIRSLRCAMIAMTSLSTVQLSFIGCSFGVALGFPFVEMPSVEVVGITLLSCTQRFPRKQSLWEEFCNVHFPNATELNVTLDIGGGDELVLWNGYNTALYSLLAPSRAHERRYPSLETMRVNIHPWKPPPSLPSDHPIPVLPTLLLPYRFLSSLRNLEIRSLVSHWKLLDSVGEFDASQPPYFRGASEVTAFNLETAVLEISRVESVVPWMKQLALKMKDTGCWDRFSELTVAQPGASTVLSRDEVERWYETI</sequence>
<dbReference type="EMBL" id="KQ085923">
    <property type="protein sequence ID" value="KLO15856.1"/>
    <property type="molecule type" value="Genomic_DNA"/>
</dbReference>
<evidence type="ECO:0000259" key="1">
    <source>
        <dbReference type="Pfam" id="PF12937"/>
    </source>
</evidence>
<feature type="domain" description="F-box" evidence="1">
    <location>
        <begin position="9"/>
        <end position="61"/>
    </location>
</feature>
<dbReference type="AlphaFoldDB" id="A0A0H2SFJ9"/>
<gene>
    <name evidence="2" type="ORF">SCHPADRAFT_239280</name>
</gene>
<name>A0A0H2SFJ9_9AGAM</name>
<organism evidence="2 3">
    <name type="scientific">Schizopora paradoxa</name>
    <dbReference type="NCBI Taxonomy" id="27342"/>
    <lineage>
        <taxon>Eukaryota</taxon>
        <taxon>Fungi</taxon>
        <taxon>Dikarya</taxon>
        <taxon>Basidiomycota</taxon>
        <taxon>Agaricomycotina</taxon>
        <taxon>Agaricomycetes</taxon>
        <taxon>Hymenochaetales</taxon>
        <taxon>Schizoporaceae</taxon>
        <taxon>Schizopora</taxon>
    </lineage>
</organism>
<evidence type="ECO:0000313" key="3">
    <source>
        <dbReference type="Proteomes" id="UP000053477"/>
    </source>
</evidence>
<keyword evidence="3" id="KW-1185">Reference proteome</keyword>
<proteinExistence type="predicted"/>
<accession>A0A0H2SFJ9</accession>
<reference evidence="2 3" key="1">
    <citation type="submission" date="2015-04" db="EMBL/GenBank/DDBJ databases">
        <title>Complete genome sequence of Schizopora paradoxa KUC8140, a cosmopolitan wood degrader in East Asia.</title>
        <authorList>
            <consortium name="DOE Joint Genome Institute"/>
            <person name="Min B."/>
            <person name="Park H."/>
            <person name="Jang Y."/>
            <person name="Kim J.-J."/>
            <person name="Kim K.H."/>
            <person name="Pangilinan J."/>
            <person name="Lipzen A."/>
            <person name="Riley R."/>
            <person name="Grigoriev I.V."/>
            <person name="Spatafora J.W."/>
            <person name="Choi I.-G."/>
        </authorList>
    </citation>
    <scope>NUCLEOTIDE SEQUENCE [LARGE SCALE GENOMIC DNA]</scope>
    <source>
        <strain evidence="2 3">KUC8140</strain>
    </source>
</reference>